<dbReference type="GO" id="GO:0046872">
    <property type="term" value="F:metal ion binding"/>
    <property type="evidence" value="ECO:0007669"/>
    <property type="project" value="UniProtKB-KW"/>
</dbReference>
<keyword evidence="3" id="KW-0411">Iron-sulfur</keyword>
<gene>
    <name evidence="6" type="ORF">SAMN05216548_101229</name>
</gene>
<dbReference type="CDD" id="cd01335">
    <property type="entry name" value="Radical_SAM"/>
    <property type="match status" value="1"/>
</dbReference>
<dbReference type="AlphaFoldDB" id="A0A1H8ZSM7"/>
<feature type="domain" description="Radical SAM core" evidence="5">
    <location>
        <begin position="98"/>
        <end position="336"/>
    </location>
</feature>
<keyword evidence="6" id="KW-0456">Lyase</keyword>
<dbReference type="SMART" id="SM00729">
    <property type="entry name" value="Elp3"/>
    <property type="match status" value="1"/>
</dbReference>
<dbReference type="SUPFAM" id="SSF102114">
    <property type="entry name" value="Radical SAM enzymes"/>
    <property type="match status" value="1"/>
</dbReference>
<dbReference type="PROSITE" id="PS51918">
    <property type="entry name" value="RADICAL_SAM"/>
    <property type="match status" value="1"/>
</dbReference>
<name>A0A1H8ZSM7_9HYPH</name>
<proteinExistence type="predicted"/>
<sequence length="393" mass="44129">MTYVWIMLHERSTDAYPMTARQAPASFRGRRAGPPGEPDILQEQRRGRGAQTNLSGRYETEERETLDDGWNSLDDLPPIRTVVQVERAKRIITRNNSPDISFDRSINPYRGCEHGCSYCFARPTHANMGLSPGLDFESRLFVKPDAARLLEKELGEPGYDPRTIAIGTNTDPYQPIERQYRLMREILQVLSDANHPVGIVTKSALVTRDIDILAPMAERGLAKVALSLTSLDRKLARAMEPRASTPAKRLEAMKELSEAGIPVTVMTAPVIPALNDMELERLLEAAYVSGARNAGYVLLRLPLEVSPIFQEWLQANYPDRATHVMSVMRSMRDGKDYDASWGKRMRGAGPYAWSIGRRFELASKRLGFNKERHPLRTDLFKAPVPVGGQLSLI</sequence>
<dbReference type="PANTHER" id="PTHR43432:SF3">
    <property type="entry name" value="SLR0285 PROTEIN"/>
    <property type="match status" value="1"/>
</dbReference>
<keyword evidence="1" id="KW-0479">Metal-binding</keyword>
<keyword evidence="2" id="KW-0408">Iron</keyword>
<dbReference type="Proteomes" id="UP000199647">
    <property type="component" value="Unassembled WGS sequence"/>
</dbReference>
<feature type="region of interest" description="Disordered" evidence="4">
    <location>
        <begin position="25"/>
        <end position="70"/>
    </location>
</feature>
<dbReference type="GO" id="GO:0051536">
    <property type="term" value="F:iron-sulfur cluster binding"/>
    <property type="evidence" value="ECO:0007669"/>
    <property type="project" value="UniProtKB-KW"/>
</dbReference>
<dbReference type="PANTHER" id="PTHR43432">
    <property type="entry name" value="SLR0285 PROTEIN"/>
    <property type="match status" value="1"/>
</dbReference>
<dbReference type="Pfam" id="PF04055">
    <property type="entry name" value="Radical_SAM"/>
    <property type="match status" value="1"/>
</dbReference>
<dbReference type="InterPro" id="IPR040086">
    <property type="entry name" value="MJ0683-like"/>
</dbReference>
<dbReference type="EMBL" id="FOFG01000001">
    <property type="protein sequence ID" value="SEP67335.1"/>
    <property type="molecule type" value="Genomic_DNA"/>
</dbReference>
<dbReference type="Gene3D" id="3.80.30.30">
    <property type="match status" value="1"/>
</dbReference>
<dbReference type="GO" id="GO:0016829">
    <property type="term" value="F:lyase activity"/>
    <property type="evidence" value="ECO:0007669"/>
    <property type="project" value="UniProtKB-KW"/>
</dbReference>
<evidence type="ECO:0000313" key="6">
    <source>
        <dbReference type="EMBL" id="SEP67335.1"/>
    </source>
</evidence>
<keyword evidence="7" id="KW-1185">Reference proteome</keyword>
<reference evidence="6 7" key="1">
    <citation type="submission" date="2016-10" db="EMBL/GenBank/DDBJ databases">
        <authorList>
            <person name="de Groot N.N."/>
        </authorList>
    </citation>
    <scope>NUCLEOTIDE SEQUENCE [LARGE SCALE GENOMIC DNA]</scope>
    <source>
        <strain evidence="6 7">A52C2</strain>
    </source>
</reference>
<evidence type="ECO:0000256" key="2">
    <source>
        <dbReference type="ARBA" id="ARBA00023004"/>
    </source>
</evidence>
<protein>
    <submittedName>
        <fullName evidence="6">DNA repair photolyase</fullName>
    </submittedName>
</protein>
<dbReference type="InterPro" id="IPR058240">
    <property type="entry name" value="rSAM_sf"/>
</dbReference>
<dbReference type="InterPro" id="IPR006638">
    <property type="entry name" value="Elp3/MiaA/NifB-like_rSAM"/>
</dbReference>
<evidence type="ECO:0000256" key="3">
    <source>
        <dbReference type="ARBA" id="ARBA00023014"/>
    </source>
</evidence>
<dbReference type="SFLD" id="SFLDG01084">
    <property type="entry name" value="Uncharacterised_Radical_SAM_Su"/>
    <property type="match status" value="1"/>
</dbReference>
<dbReference type="STRING" id="1855383.SAMN05216548_101229"/>
<evidence type="ECO:0000259" key="5">
    <source>
        <dbReference type="PROSITE" id="PS51918"/>
    </source>
</evidence>
<dbReference type="SFLD" id="SFLDS00029">
    <property type="entry name" value="Radical_SAM"/>
    <property type="match status" value="1"/>
</dbReference>
<evidence type="ECO:0000313" key="7">
    <source>
        <dbReference type="Proteomes" id="UP000199647"/>
    </source>
</evidence>
<accession>A0A1H8ZSM7</accession>
<organism evidence="6 7">
    <name type="scientific">Faunimonas pinastri</name>
    <dbReference type="NCBI Taxonomy" id="1855383"/>
    <lineage>
        <taxon>Bacteria</taxon>
        <taxon>Pseudomonadati</taxon>
        <taxon>Pseudomonadota</taxon>
        <taxon>Alphaproteobacteria</taxon>
        <taxon>Hyphomicrobiales</taxon>
        <taxon>Afifellaceae</taxon>
        <taxon>Faunimonas</taxon>
    </lineage>
</organism>
<evidence type="ECO:0000256" key="4">
    <source>
        <dbReference type="SAM" id="MobiDB-lite"/>
    </source>
</evidence>
<dbReference type="NCBIfam" id="NF033668">
    <property type="entry name" value="rSAM_PA0069"/>
    <property type="match status" value="1"/>
</dbReference>
<evidence type="ECO:0000256" key="1">
    <source>
        <dbReference type="ARBA" id="ARBA00022723"/>
    </source>
</evidence>
<dbReference type="InterPro" id="IPR007197">
    <property type="entry name" value="rSAM"/>
</dbReference>